<sequence>MEDGARRQSRRAEAIVVALMLVHAGWLAWSATWQSPTLNEPGHLASGVAHWKLGRFEPYAVNPPVVRMIAALPVLGVGCETDWSSFRGRPGERPEFPLGSDFIKANGSRSQWLFVLSRWICLPFSLLGAWMCFVWGRALFSPLAGVLACALWCVEPNIIAHGQLITSDIAATSLGLVSMWTFWRWLQQPGWWSAGIAGAGLALAVLAKFSWLVLFGLWPLLWILVIVQRRRQRRAMSQAAAPVGPGGAIPRQAAQMLALIFVAVYGINLAYGFDGSFSRLGSFQFASKALSGQSQPGRLANRFSGSPIAEVPVPLPRQFILGLDLQKKDFEHFPHESYLRGEWRQGGWWYYYIYAAAVKLPVGFLVLAITAVLVRLSCGPFASSPVARLGQWILLIPSVVLFAIVSSETGFNHHFRYVLPCFGPVFILTSGMAAVGSRALRAWIAANWTWMAVSSVLAAPHSLSYFNELAGGMRNGAAHLLHSNVDWGQDLVALENWIGRHPDSKPVYLAYYGFYDPQAYGVAAEIGPQGPFGETRPLDWSFRPGYYAISVNYLHGTAWRLQNRFAYQPFLKQTPIAWCGGSIAIYRVDERQAKELTDAAIASQMKR</sequence>
<dbReference type="Pfam" id="PF02366">
    <property type="entry name" value="PMT"/>
    <property type="match status" value="1"/>
</dbReference>
<evidence type="ECO:0000256" key="8">
    <source>
        <dbReference type="SAM" id="Phobius"/>
    </source>
</evidence>
<dbReference type="GO" id="GO:0009103">
    <property type="term" value="P:lipopolysaccharide biosynthetic process"/>
    <property type="evidence" value="ECO:0007669"/>
    <property type="project" value="UniProtKB-ARBA"/>
</dbReference>
<gene>
    <name evidence="10" type="ORF">Pan44_27410</name>
</gene>
<dbReference type="GO" id="GO:0016763">
    <property type="term" value="F:pentosyltransferase activity"/>
    <property type="evidence" value="ECO:0007669"/>
    <property type="project" value="TreeGrafter"/>
</dbReference>
<feature type="transmembrane region" description="Helical" evidence="8">
    <location>
        <begin position="386"/>
        <end position="405"/>
    </location>
</feature>
<protein>
    <submittedName>
        <fullName evidence="10">Dolichyl-phosphate-mannose-protein mannosyltransferase</fullName>
    </submittedName>
</protein>
<evidence type="ECO:0000256" key="7">
    <source>
        <dbReference type="ARBA" id="ARBA00023136"/>
    </source>
</evidence>
<feature type="transmembrane region" description="Helical" evidence="8">
    <location>
        <begin position="256"/>
        <end position="273"/>
    </location>
</feature>
<evidence type="ECO:0000256" key="3">
    <source>
        <dbReference type="ARBA" id="ARBA00022676"/>
    </source>
</evidence>
<evidence type="ECO:0000256" key="4">
    <source>
        <dbReference type="ARBA" id="ARBA00022679"/>
    </source>
</evidence>
<comment type="subcellular location">
    <subcellularLocation>
        <location evidence="1">Cell membrane</location>
        <topology evidence="1">Multi-pass membrane protein</topology>
    </subcellularLocation>
</comment>
<dbReference type="GO" id="GO:0006493">
    <property type="term" value="P:protein O-linked glycosylation"/>
    <property type="evidence" value="ECO:0007669"/>
    <property type="project" value="InterPro"/>
</dbReference>
<feature type="transmembrane region" description="Helical" evidence="8">
    <location>
        <begin position="12"/>
        <end position="29"/>
    </location>
</feature>
<keyword evidence="7 8" id="KW-0472">Membrane</keyword>
<organism evidence="10 11">
    <name type="scientific">Caulifigura coniformis</name>
    <dbReference type="NCBI Taxonomy" id="2527983"/>
    <lineage>
        <taxon>Bacteria</taxon>
        <taxon>Pseudomonadati</taxon>
        <taxon>Planctomycetota</taxon>
        <taxon>Planctomycetia</taxon>
        <taxon>Planctomycetales</taxon>
        <taxon>Planctomycetaceae</taxon>
        <taxon>Caulifigura</taxon>
    </lineage>
</organism>
<keyword evidence="5 8" id="KW-0812">Transmembrane</keyword>
<dbReference type="PANTHER" id="PTHR33908">
    <property type="entry name" value="MANNOSYLTRANSFERASE YKCB-RELATED"/>
    <property type="match status" value="1"/>
</dbReference>
<evidence type="ECO:0000259" key="9">
    <source>
        <dbReference type="Pfam" id="PF02366"/>
    </source>
</evidence>
<dbReference type="KEGG" id="ccos:Pan44_27410"/>
<name>A0A517SEZ7_9PLAN</name>
<dbReference type="InterPro" id="IPR003342">
    <property type="entry name" value="ArnT-like_N"/>
</dbReference>
<dbReference type="Proteomes" id="UP000315700">
    <property type="component" value="Chromosome"/>
</dbReference>
<dbReference type="InParanoid" id="A0A517SEZ7"/>
<accession>A0A517SEZ7</accession>
<keyword evidence="6 8" id="KW-1133">Transmembrane helix</keyword>
<evidence type="ECO:0000313" key="10">
    <source>
        <dbReference type="EMBL" id="QDT54706.1"/>
    </source>
</evidence>
<proteinExistence type="predicted"/>
<dbReference type="GO" id="GO:0005886">
    <property type="term" value="C:plasma membrane"/>
    <property type="evidence" value="ECO:0007669"/>
    <property type="project" value="UniProtKB-SubCell"/>
</dbReference>
<dbReference type="InterPro" id="IPR050297">
    <property type="entry name" value="LipidA_mod_glycosyltrf_83"/>
</dbReference>
<feature type="transmembrane region" description="Helical" evidence="8">
    <location>
        <begin position="195"/>
        <end position="227"/>
    </location>
</feature>
<feature type="domain" description="ArnT-like N-terminal" evidence="9">
    <location>
        <begin position="120"/>
        <end position="265"/>
    </location>
</feature>
<keyword evidence="11" id="KW-1185">Reference proteome</keyword>
<evidence type="ECO:0000313" key="11">
    <source>
        <dbReference type="Proteomes" id="UP000315700"/>
    </source>
</evidence>
<dbReference type="AlphaFoldDB" id="A0A517SEZ7"/>
<keyword evidence="3 10" id="KW-0328">Glycosyltransferase</keyword>
<dbReference type="OrthoDB" id="224989at2"/>
<reference evidence="10 11" key="1">
    <citation type="submission" date="2019-02" db="EMBL/GenBank/DDBJ databases">
        <title>Deep-cultivation of Planctomycetes and their phenomic and genomic characterization uncovers novel biology.</title>
        <authorList>
            <person name="Wiegand S."/>
            <person name="Jogler M."/>
            <person name="Boedeker C."/>
            <person name="Pinto D."/>
            <person name="Vollmers J."/>
            <person name="Rivas-Marin E."/>
            <person name="Kohn T."/>
            <person name="Peeters S.H."/>
            <person name="Heuer A."/>
            <person name="Rast P."/>
            <person name="Oberbeckmann S."/>
            <person name="Bunk B."/>
            <person name="Jeske O."/>
            <person name="Meyerdierks A."/>
            <person name="Storesund J.E."/>
            <person name="Kallscheuer N."/>
            <person name="Luecker S."/>
            <person name="Lage O.M."/>
            <person name="Pohl T."/>
            <person name="Merkel B.J."/>
            <person name="Hornburger P."/>
            <person name="Mueller R.-W."/>
            <person name="Bruemmer F."/>
            <person name="Labrenz M."/>
            <person name="Spormann A.M."/>
            <person name="Op den Camp H."/>
            <person name="Overmann J."/>
            <person name="Amann R."/>
            <person name="Jetten M.S.M."/>
            <person name="Mascher T."/>
            <person name="Medema M.H."/>
            <person name="Devos D.P."/>
            <person name="Kaster A.-K."/>
            <person name="Ovreas L."/>
            <person name="Rohde M."/>
            <person name="Galperin M.Y."/>
            <person name="Jogler C."/>
        </authorList>
    </citation>
    <scope>NUCLEOTIDE SEQUENCE [LARGE SCALE GENOMIC DNA]</scope>
    <source>
        <strain evidence="10 11">Pan44</strain>
    </source>
</reference>
<keyword evidence="2" id="KW-1003">Cell membrane</keyword>
<evidence type="ECO:0000256" key="6">
    <source>
        <dbReference type="ARBA" id="ARBA00022989"/>
    </source>
</evidence>
<dbReference type="EMBL" id="CP036271">
    <property type="protein sequence ID" value="QDT54706.1"/>
    <property type="molecule type" value="Genomic_DNA"/>
</dbReference>
<dbReference type="GO" id="GO:0000030">
    <property type="term" value="F:mannosyltransferase activity"/>
    <property type="evidence" value="ECO:0007669"/>
    <property type="project" value="InterPro"/>
</dbReference>
<keyword evidence="4 10" id="KW-0808">Transferase</keyword>
<feature type="transmembrane region" description="Helical" evidence="8">
    <location>
        <begin position="417"/>
        <end position="435"/>
    </location>
</feature>
<evidence type="ECO:0000256" key="1">
    <source>
        <dbReference type="ARBA" id="ARBA00004651"/>
    </source>
</evidence>
<evidence type="ECO:0000256" key="2">
    <source>
        <dbReference type="ARBA" id="ARBA00022475"/>
    </source>
</evidence>
<feature type="transmembrane region" description="Helical" evidence="8">
    <location>
        <begin position="349"/>
        <end position="374"/>
    </location>
</feature>
<evidence type="ECO:0000256" key="5">
    <source>
        <dbReference type="ARBA" id="ARBA00022692"/>
    </source>
</evidence>
<dbReference type="PANTHER" id="PTHR33908:SF11">
    <property type="entry name" value="MEMBRANE PROTEIN"/>
    <property type="match status" value="1"/>
</dbReference>